<dbReference type="InterPro" id="IPR013766">
    <property type="entry name" value="Thioredoxin_domain"/>
</dbReference>
<evidence type="ECO:0000313" key="3">
    <source>
        <dbReference type="EMBL" id="KKQ17967.1"/>
    </source>
</evidence>
<keyword evidence="1" id="KW-0472">Membrane</keyword>
<comment type="caution">
    <text evidence="3">The sequence shown here is derived from an EMBL/GenBank/DDBJ whole genome shotgun (WGS) entry which is preliminary data.</text>
</comment>
<evidence type="ECO:0000256" key="1">
    <source>
        <dbReference type="SAM" id="Phobius"/>
    </source>
</evidence>
<dbReference type="PROSITE" id="PS51352">
    <property type="entry name" value="THIOREDOXIN_2"/>
    <property type="match status" value="1"/>
</dbReference>
<dbReference type="AlphaFoldDB" id="A0A0G0FJF0"/>
<feature type="domain" description="Thioredoxin" evidence="2">
    <location>
        <begin position="26"/>
        <end position="138"/>
    </location>
</feature>
<proteinExistence type="predicted"/>
<accession>A0A0G0FJF0</accession>
<sequence length="138" mass="15319">MRKDWALVSIIALILVVGLGLVGYLKLSKKKVIANPLPSTESQQVAGISTAKPFFAEDAKVMFFYSDFCHWCVKEENEVLTPLVQEGYKVKPMNVGEKPELGQQFNVTGTPTFIAENGDRLVGFQTKDVLKAFLDAHK</sequence>
<feature type="transmembrane region" description="Helical" evidence="1">
    <location>
        <begin position="6"/>
        <end position="25"/>
    </location>
</feature>
<organism evidence="3 4">
    <name type="scientific">Berkelbacteria bacterium GW2011_GWA1_36_9</name>
    <dbReference type="NCBI Taxonomy" id="1618331"/>
    <lineage>
        <taxon>Bacteria</taxon>
        <taxon>Candidatus Berkelbacteria</taxon>
    </lineage>
</organism>
<dbReference type="SUPFAM" id="SSF52833">
    <property type="entry name" value="Thioredoxin-like"/>
    <property type="match status" value="1"/>
</dbReference>
<evidence type="ECO:0000313" key="4">
    <source>
        <dbReference type="Proteomes" id="UP000034508"/>
    </source>
</evidence>
<evidence type="ECO:0000259" key="2">
    <source>
        <dbReference type="PROSITE" id="PS51352"/>
    </source>
</evidence>
<keyword evidence="1" id="KW-1133">Transmembrane helix</keyword>
<dbReference type="Pfam" id="PF13098">
    <property type="entry name" value="Thioredoxin_2"/>
    <property type="match status" value="1"/>
</dbReference>
<dbReference type="Proteomes" id="UP000034508">
    <property type="component" value="Unassembled WGS sequence"/>
</dbReference>
<keyword evidence="1" id="KW-0812">Transmembrane</keyword>
<gene>
    <name evidence="3" type="ORF">US31_C0012G0008</name>
</gene>
<dbReference type="InterPro" id="IPR036249">
    <property type="entry name" value="Thioredoxin-like_sf"/>
</dbReference>
<dbReference type="EMBL" id="LBSM01000012">
    <property type="protein sequence ID" value="KKQ17967.1"/>
    <property type="molecule type" value="Genomic_DNA"/>
</dbReference>
<reference evidence="3 4" key="1">
    <citation type="journal article" date="2015" name="Nature">
        <title>rRNA introns, odd ribosomes, and small enigmatic genomes across a large radiation of phyla.</title>
        <authorList>
            <person name="Brown C.T."/>
            <person name="Hug L.A."/>
            <person name="Thomas B.C."/>
            <person name="Sharon I."/>
            <person name="Castelle C.J."/>
            <person name="Singh A."/>
            <person name="Wilkins M.J."/>
            <person name="Williams K.H."/>
            <person name="Banfield J.F."/>
        </authorList>
    </citation>
    <scope>NUCLEOTIDE SEQUENCE [LARGE SCALE GENOMIC DNA]</scope>
</reference>
<dbReference type="CDD" id="cd02947">
    <property type="entry name" value="TRX_family"/>
    <property type="match status" value="1"/>
</dbReference>
<dbReference type="Gene3D" id="3.40.30.10">
    <property type="entry name" value="Glutaredoxin"/>
    <property type="match status" value="1"/>
</dbReference>
<dbReference type="InterPro" id="IPR012336">
    <property type="entry name" value="Thioredoxin-like_fold"/>
</dbReference>
<protein>
    <recommendedName>
        <fullName evidence="2">Thioredoxin domain-containing protein</fullName>
    </recommendedName>
</protein>
<name>A0A0G0FJF0_9BACT</name>